<dbReference type="Pfam" id="PF00578">
    <property type="entry name" value="AhpC-TSA"/>
    <property type="match status" value="1"/>
</dbReference>
<dbReference type="SUPFAM" id="SSF52833">
    <property type="entry name" value="Thioredoxin-like"/>
    <property type="match status" value="1"/>
</dbReference>
<dbReference type="InterPro" id="IPR036249">
    <property type="entry name" value="Thioredoxin-like_sf"/>
</dbReference>
<dbReference type="InterPro" id="IPR000866">
    <property type="entry name" value="AhpC/TSA"/>
</dbReference>
<comment type="subcellular location">
    <subcellularLocation>
        <location evidence="1">Cell envelope</location>
    </subcellularLocation>
</comment>
<sequence>MRHIIIAIYFVVSGLACQSQPQATTPPTSTESTYNITGKIKSSVSGKIYLERMNDRNIPLRIDSVAVSPDNSFSFKGKMPEPGIYQINIANQQIIGLILDGGETLTISADGFNTPEKPGSFAVDGSPMMMKFNQVVAESQKFRQIQMDLQNQFDTATQKKDEKKKKEIQITYQASEEKYYNTIKPIIGEMGTSLAGLIAINNFLNPERDFEFFANTSKQLEKEGKNHFFAKIFIQDVKRRSAGSVGADAPDFSLVDLDGKTVKLSDLRGKVVILDFWATWCGPCIMSFPGMKISMDKYKDNPNVKFLFVNTYERVSIDQWKSTVSSFVKQRGFTAFPVILDMGGEVAGSYGVNGIPAKFCIDKEGKIKFKSTGYLGSNDAIVKEMSNWVEEASK</sequence>
<evidence type="ECO:0000256" key="3">
    <source>
        <dbReference type="ARBA" id="ARBA00023157"/>
    </source>
</evidence>
<keyword evidence="4" id="KW-0676">Redox-active center</keyword>
<dbReference type="Proteomes" id="UP000837932">
    <property type="component" value="Unassembled WGS sequence"/>
</dbReference>
<comment type="caution">
    <text evidence="6">The sequence shown here is derived from an EMBL/GenBank/DDBJ whole genome shotgun (WGS) entry which is preliminary data.</text>
</comment>
<dbReference type="InterPro" id="IPR050553">
    <property type="entry name" value="Thioredoxin_ResA/DsbE_sf"/>
</dbReference>
<dbReference type="CDD" id="cd02966">
    <property type="entry name" value="TlpA_like_family"/>
    <property type="match status" value="1"/>
</dbReference>
<dbReference type="PROSITE" id="PS51352">
    <property type="entry name" value="THIOREDOXIN_2"/>
    <property type="match status" value="1"/>
</dbReference>
<evidence type="ECO:0000256" key="4">
    <source>
        <dbReference type="ARBA" id="ARBA00023284"/>
    </source>
</evidence>
<dbReference type="RefSeq" id="WP_238807406.1">
    <property type="nucleotide sequence ID" value="NZ_CAKLPY010000002.1"/>
</dbReference>
<dbReference type="InterPro" id="IPR013766">
    <property type="entry name" value="Thioredoxin_domain"/>
</dbReference>
<keyword evidence="2" id="KW-0201">Cytochrome c-type biogenesis</keyword>
<dbReference type="InterPro" id="IPR025380">
    <property type="entry name" value="DUF4369"/>
</dbReference>
<dbReference type="PROSITE" id="PS51257">
    <property type="entry name" value="PROKAR_LIPOPROTEIN"/>
    <property type="match status" value="1"/>
</dbReference>
<name>A0ABN8EYN6_9BACT</name>
<organism evidence="6 7">
    <name type="scientific">Emticicia aquatica</name>
    <dbReference type="NCBI Taxonomy" id="1681835"/>
    <lineage>
        <taxon>Bacteria</taxon>
        <taxon>Pseudomonadati</taxon>
        <taxon>Bacteroidota</taxon>
        <taxon>Cytophagia</taxon>
        <taxon>Cytophagales</taxon>
        <taxon>Leadbetterellaceae</taxon>
        <taxon>Emticicia</taxon>
    </lineage>
</organism>
<keyword evidence="7" id="KW-1185">Reference proteome</keyword>
<dbReference type="PANTHER" id="PTHR42852:SF6">
    <property type="entry name" value="THIOL:DISULFIDE INTERCHANGE PROTEIN DSBE"/>
    <property type="match status" value="1"/>
</dbReference>
<evidence type="ECO:0000259" key="5">
    <source>
        <dbReference type="PROSITE" id="PS51352"/>
    </source>
</evidence>
<reference evidence="6" key="1">
    <citation type="submission" date="2021-12" db="EMBL/GenBank/DDBJ databases">
        <authorList>
            <person name="Rodrigo-Torres L."/>
            <person name="Arahal R. D."/>
            <person name="Lucena T."/>
        </authorList>
    </citation>
    <scope>NUCLEOTIDE SEQUENCE</scope>
    <source>
        <strain evidence="6">CECT 8858</strain>
    </source>
</reference>
<dbReference type="Gene3D" id="3.40.30.10">
    <property type="entry name" value="Glutaredoxin"/>
    <property type="match status" value="1"/>
</dbReference>
<evidence type="ECO:0000256" key="2">
    <source>
        <dbReference type="ARBA" id="ARBA00022748"/>
    </source>
</evidence>
<feature type="domain" description="Thioredoxin" evidence="5">
    <location>
        <begin position="243"/>
        <end position="394"/>
    </location>
</feature>
<dbReference type="EMBL" id="CAKLPY010000002">
    <property type="protein sequence ID" value="CAH0996859.1"/>
    <property type="molecule type" value="Genomic_DNA"/>
</dbReference>
<dbReference type="Pfam" id="PF14289">
    <property type="entry name" value="DUF4369"/>
    <property type="match status" value="1"/>
</dbReference>
<evidence type="ECO:0000256" key="1">
    <source>
        <dbReference type="ARBA" id="ARBA00004196"/>
    </source>
</evidence>
<evidence type="ECO:0000313" key="7">
    <source>
        <dbReference type="Proteomes" id="UP000837932"/>
    </source>
</evidence>
<protein>
    <submittedName>
        <fullName evidence="6">Thiol-disulfide oxidoreductase ResA</fullName>
    </submittedName>
</protein>
<keyword evidence="3" id="KW-1015">Disulfide bond</keyword>
<gene>
    <name evidence="6" type="primary">resA_4</name>
    <name evidence="6" type="ORF">EMA8858_02994</name>
</gene>
<proteinExistence type="predicted"/>
<evidence type="ECO:0000313" key="6">
    <source>
        <dbReference type="EMBL" id="CAH0996859.1"/>
    </source>
</evidence>
<accession>A0ABN8EYN6</accession>
<dbReference type="PANTHER" id="PTHR42852">
    <property type="entry name" value="THIOL:DISULFIDE INTERCHANGE PROTEIN DSBE"/>
    <property type="match status" value="1"/>
</dbReference>